<accession>A0A3S8R6V0</accession>
<dbReference type="RefSeq" id="WP_125067287.1">
    <property type="nucleotide sequence ID" value="NZ_CP032548.1"/>
</dbReference>
<dbReference type="Gene3D" id="1.20.1420.20">
    <property type="entry name" value="M75 peptidase, HXXE motif"/>
    <property type="match status" value="1"/>
</dbReference>
<gene>
    <name evidence="5" type="ORF">D6T69_08230</name>
</gene>
<dbReference type="Proteomes" id="UP000274593">
    <property type="component" value="Chromosome"/>
</dbReference>
<evidence type="ECO:0000256" key="2">
    <source>
        <dbReference type="ARBA" id="ARBA00022729"/>
    </source>
</evidence>
<dbReference type="GO" id="GO:0030313">
    <property type="term" value="C:cell envelope"/>
    <property type="evidence" value="ECO:0007669"/>
    <property type="project" value="UniProtKB-SubCell"/>
</dbReference>
<evidence type="ECO:0000256" key="1">
    <source>
        <dbReference type="ARBA" id="ARBA00004196"/>
    </source>
</evidence>
<reference evidence="5 6" key="1">
    <citation type="submission" date="2018-09" db="EMBL/GenBank/DDBJ databases">
        <title>Insights into the microbiota of Asian seabass (Lates calcarifer) with tenacibaculosis symptoms and description of sp. nov. Tenacibaculum singaporense.</title>
        <authorList>
            <person name="Miyake S."/>
            <person name="Soh M."/>
            <person name="Azman M.N."/>
            <person name="Ngoh S.Y."/>
            <person name="Orban L."/>
        </authorList>
    </citation>
    <scope>NUCLEOTIDE SEQUENCE [LARGE SCALE GENOMIC DNA]</scope>
    <source>
        <strain evidence="5 6">DSM 106434</strain>
    </source>
</reference>
<dbReference type="KEGG" id="tsig:D6T69_08230"/>
<dbReference type="InterPro" id="IPR034984">
    <property type="entry name" value="Imelysin-like_IPPA"/>
</dbReference>
<sequence length="370" mass="40950">MIKKFLPFLLLAVIVYACSSDSSDNPTPSDGFDRGEILTHLADNIIIPSFEAFDSQLTTLETKATSFTDTPNATTLAEVRTAWLNAYKAWQHVEMFNIGKAEELGVESFVFFFNIYPVTVADVESNISNGTYDLNSSNNHDAQGFPALDYLLYGVAANDTAILEKYTTDANAANYKKYITDVIAQMSGLTTTILNDWKGSYRDQFVASTGNTASSSLNKLVNDFIFYYEKGLRANKFGIPAGNFSSTPLPEKVEAYYNRVASKALALEALNAVQDFFNGNNFNAAGSGISFKSYLEYLKRGDLVNLINAQFNTAETQVGTLNDDFYQQINTDNTQMTKAFDELQKVVVYLKVDMLQAFNVSVDYVDADGD</sequence>
<evidence type="ECO:0000313" key="5">
    <source>
        <dbReference type="EMBL" id="AZJ35510.1"/>
    </source>
</evidence>
<comment type="subcellular location">
    <subcellularLocation>
        <location evidence="1">Cell envelope</location>
    </subcellularLocation>
</comment>
<keyword evidence="2 3" id="KW-0732">Signal</keyword>
<organism evidence="5 6">
    <name type="scientific">Tenacibaculum singaporense</name>
    <dbReference type="NCBI Taxonomy" id="2358479"/>
    <lineage>
        <taxon>Bacteria</taxon>
        <taxon>Pseudomonadati</taxon>
        <taxon>Bacteroidota</taxon>
        <taxon>Flavobacteriia</taxon>
        <taxon>Flavobacteriales</taxon>
        <taxon>Flavobacteriaceae</taxon>
        <taxon>Tenacibaculum</taxon>
    </lineage>
</organism>
<feature type="signal peptide" evidence="3">
    <location>
        <begin position="1"/>
        <end position="19"/>
    </location>
</feature>
<dbReference type="AlphaFoldDB" id="A0A3S8R6V0"/>
<evidence type="ECO:0000259" key="4">
    <source>
        <dbReference type="Pfam" id="PF09375"/>
    </source>
</evidence>
<dbReference type="PROSITE" id="PS51257">
    <property type="entry name" value="PROKAR_LIPOPROTEIN"/>
    <property type="match status" value="1"/>
</dbReference>
<dbReference type="CDD" id="cd14659">
    <property type="entry name" value="Imelysin-like_IPPA"/>
    <property type="match status" value="1"/>
</dbReference>
<feature type="domain" description="Imelysin-like" evidence="4">
    <location>
        <begin position="47"/>
        <end position="345"/>
    </location>
</feature>
<dbReference type="Pfam" id="PF09375">
    <property type="entry name" value="Peptidase_M75"/>
    <property type="match status" value="1"/>
</dbReference>
<protein>
    <submittedName>
        <fullName evidence="5">Peptidase M75 superfamily protein</fullName>
    </submittedName>
</protein>
<keyword evidence="6" id="KW-1185">Reference proteome</keyword>
<evidence type="ECO:0000256" key="3">
    <source>
        <dbReference type="SAM" id="SignalP"/>
    </source>
</evidence>
<dbReference type="InterPro" id="IPR018976">
    <property type="entry name" value="Imelysin-like"/>
</dbReference>
<dbReference type="InterPro" id="IPR038352">
    <property type="entry name" value="Imelysin_sf"/>
</dbReference>
<dbReference type="EMBL" id="CP032548">
    <property type="protein sequence ID" value="AZJ35510.1"/>
    <property type="molecule type" value="Genomic_DNA"/>
</dbReference>
<feature type="chain" id="PRO_5019118109" evidence="3">
    <location>
        <begin position="20"/>
        <end position="370"/>
    </location>
</feature>
<name>A0A3S8R6V0_9FLAO</name>
<proteinExistence type="predicted"/>
<evidence type="ECO:0000313" key="6">
    <source>
        <dbReference type="Proteomes" id="UP000274593"/>
    </source>
</evidence>